<evidence type="ECO:0000256" key="1">
    <source>
        <dbReference type="ARBA" id="ARBA00004889"/>
    </source>
</evidence>
<comment type="pathway">
    <text evidence="1 6">Pyrimidine metabolism; UMP biosynthesis via de novo pathway; UMP from orotate: step 1/2.</text>
</comment>
<dbReference type="InterPro" id="IPR000836">
    <property type="entry name" value="PRTase_dom"/>
</dbReference>
<dbReference type="Proteomes" id="UP000191124">
    <property type="component" value="Unassembled WGS sequence"/>
</dbReference>
<comment type="function">
    <text evidence="6">Catalyzes the transfer of a ribosyl phosphate group from 5-phosphoribose 1-diphosphate to orotate, leading to the formation of orotidine monophosphate (OMP).</text>
</comment>
<keyword evidence="4 6" id="KW-0808">Transferase</keyword>
<dbReference type="PANTHER" id="PTHR19278">
    <property type="entry name" value="OROTATE PHOSPHORIBOSYLTRANSFERASE"/>
    <property type="match status" value="1"/>
</dbReference>
<sequence length="180" mass="19955">MEKWELAKEIYNTSRLTGTFKLRSEQVSNQYFDKYLFESNPVLLLEIAKQLKELIPPETEVLAGLEMGGIPVATALSLQTGIPVVFVRKEAKKYGTCKLAEGIDIVGKNVCVVEDVITTGGQILLSTKDLRELGANVNHVLGVIERTKEGRDNLLEDGLQLHSLFTMAELIEGEKQHAKS</sequence>
<feature type="binding site" evidence="6">
    <location>
        <position position="88"/>
    </location>
    <ligand>
        <name>5-phospho-alpha-D-ribose 1-diphosphate</name>
        <dbReference type="ChEBI" id="CHEBI:58017"/>
        <note>ligand shared between dimeric partners</note>
    </ligand>
</feature>
<comment type="cofactor">
    <cofactor evidence="6">
        <name>Mg(2+)</name>
        <dbReference type="ChEBI" id="CHEBI:18420"/>
    </cofactor>
</comment>
<feature type="binding site" evidence="6">
    <location>
        <position position="92"/>
    </location>
    <ligand>
        <name>5-phospho-alpha-D-ribose 1-diphosphate</name>
        <dbReference type="ChEBI" id="CHEBI:58017"/>
        <note>ligand shared between dimeric partners</note>
    </ligand>
</feature>
<evidence type="ECO:0000256" key="2">
    <source>
        <dbReference type="ARBA" id="ARBA00011971"/>
    </source>
</evidence>
<dbReference type="InterPro" id="IPR029057">
    <property type="entry name" value="PRTase-like"/>
</dbReference>
<feature type="binding site" evidence="6">
    <location>
        <position position="118"/>
    </location>
    <ligand>
        <name>orotate</name>
        <dbReference type="ChEBI" id="CHEBI:30839"/>
    </ligand>
</feature>
<protein>
    <recommendedName>
        <fullName evidence="2 6">Orotate phosphoribosyltransferase</fullName>
        <shortName evidence="6">OPRT</shortName>
        <shortName evidence="6">OPRTase</shortName>
        <ecNumber evidence="2 6">2.4.2.10</ecNumber>
    </recommendedName>
</protein>
<evidence type="ECO:0000313" key="8">
    <source>
        <dbReference type="EMBL" id="OOR28209.1"/>
    </source>
</evidence>
<comment type="caution">
    <text evidence="8">The sequence shown here is derived from an EMBL/GenBank/DDBJ whole genome shotgun (WGS) entry which is preliminary data.</text>
</comment>
<dbReference type="NCBIfam" id="TIGR00336">
    <property type="entry name" value="pyrE"/>
    <property type="match status" value="1"/>
</dbReference>
<dbReference type="GO" id="GO:0019856">
    <property type="term" value="P:pyrimidine nucleobase biosynthetic process"/>
    <property type="evidence" value="ECO:0007669"/>
    <property type="project" value="TreeGrafter"/>
</dbReference>
<evidence type="ECO:0000313" key="9">
    <source>
        <dbReference type="Proteomes" id="UP000191124"/>
    </source>
</evidence>
<evidence type="ECO:0000256" key="3">
    <source>
        <dbReference type="ARBA" id="ARBA00022676"/>
    </source>
</evidence>
<dbReference type="GO" id="GO:0044205">
    <property type="term" value="P:'de novo' UMP biosynthetic process"/>
    <property type="evidence" value="ECO:0007669"/>
    <property type="project" value="UniProtKB-UniRule"/>
</dbReference>
<dbReference type="InterPro" id="IPR023031">
    <property type="entry name" value="OPRT"/>
</dbReference>
<comment type="catalytic activity">
    <reaction evidence="6">
        <text>orotidine 5'-phosphate + diphosphate = orotate + 5-phospho-alpha-D-ribose 1-diphosphate</text>
        <dbReference type="Rhea" id="RHEA:10380"/>
        <dbReference type="ChEBI" id="CHEBI:30839"/>
        <dbReference type="ChEBI" id="CHEBI:33019"/>
        <dbReference type="ChEBI" id="CHEBI:57538"/>
        <dbReference type="ChEBI" id="CHEBI:58017"/>
        <dbReference type="EC" id="2.4.2.10"/>
    </reaction>
</comment>
<dbReference type="CDD" id="cd06223">
    <property type="entry name" value="PRTases_typeI"/>
    <property type="match status" value="1"/>
</dbReference>
<dbReference type="EMBL" id="MUAL01000012">
    <property type="protein sequence ID" value="OOR28209.1"/>
    <property type="molecule type" value="Genomic_DNA"/>
</dbReference>
<dbReference type="UniPathway" id="UPA00070">
    <property type="reaction ID" value="UER00119"/>
</dbReference>
<feature type="binding site" description="in other chain" evidence="6">
    <location>
        <position position="89"/>
    </location>
    <ligand>
        <name>5-phospho-alpha-D-ribose 1-diphosphate</name>
        <dbReference type="ChEBI" id="CHEBI:58017"/>
        <note>ligand shared between dimeric partners</note>
    </ligand>
</feature>
<feature type="binding site" evidence="6">
    <location>
        <position position="146"/>
    </location>
    <ligand>
        <name>orotate</name>
        <dbReference type="ChEBI" id="CHEBI:30839"/>
    </ligand>
</feature>
<dbReference type="PANTHER" id="PTHR19278:SF9">
    <property type="entry name" value="URIDINE 5'-MONOPHOSPHATE SYNTHASE"/>
    <property type="match status" value="1"/>
</dbReference>
<feature type="binding site" description="in other chain" evidence="6">
    <location>
        <begin position="114"/>
        <end position="122"/>
    </location>
    <ligand>
        <name>5-phospho-alpha-D-ribose 1-diphosphate</name>
        <dbReference type="ChEBI" id="CHEBI:58017"/>
        <note>ligand shared between dimeric partners</note>
    </ligand>
</feature>
<evidence type="ECO:0000256" key="6">
    <source>
        <dbReference type="HAMAP-Rule" id="MF_01208"/>
    </source>
</evidence>
<comment type="caution">
    <text evidence="6">Lacks conserved residue(s) required for the propagation of feature annotation.</text>
</comment>
<evidence type="ECO:0000256" key="5">
    <source>
        <dbReference type="ARBA" id="ARBA00022975"/>
    </source>
</evidence>
<comment type="subunit">
    <text evidence="6">Homodimer.</text>
</comment>
<accession>A0A1S9V1B0</accession>
<dbReference type="RefSeq" id="WP_078180275.1">
    <property type="nucleotide sequence ID" value="NZ_MUAL01000012.1"/>
</dbReference>
<dbReference type="InterPro" id="IPR004467">
    <property type="entry name" value="Or_phspho_trans_dom"/>
</dbReference>
<comment type="similarity">
    <text evidence="6">Belongs to the purine/pyrimidine phosphoribosyltransferase family. PyrE subfamily.</text>
</comment>
<feature type="domain" description="Phosphoribosyltransferase" evidence="7">
    <location>
        <begin position="46"/>
        <end position="136"/>
    </location>
</feature>
<name>A0A1S9V1B0_BACCE</name>
<dbReference type="Gene3D" id="3.40.50.2020">
    <property type="match status" value="1"/>
</dbReference>
<keyword evidence="3 6" id="KW-0328">Glycosyltransferase</keyword>
<dbReference type="HAMAP" id="MF_01208">
    <property type="entry name" value="PyrE"/>
    <property type="match status" value="1"/>
</dbReference>
<proteinExistence type="inferred from homology"/>
<dbReference type="Pfam" id="PF00156">
    <property type="entry name" value="Pribosyltran"/>
    <property type="match status" value="1"/>
</dbReference>
<keyword evidence="6" id="KW-0460">Magnesium</keyword>
<evidence type="ECO:0000256" key="4">
    <source>
        <dbReference type="ARBA" id="ARBA00022679"/>
    </source>
</evidence>
<dbReference type="SUPFAM" id="SSF53271">
    <property type="entry name" value="PRTase-like"/>
    <property type="match status" value="1"/>
</dbReference>
<keyword evidence="5 6" id="KW-0665">Pyrimidine biosynthesis</keyword>
<dbReference type="EC" id="2.4.2.10" evidence="2 6"/>
<dbReference type="AlphaFoldDB" id="A0A1S9V1B0"/>
<dbReference type="GO" id="GO:0000287">
    <property type="term" value="F:magnesium ion binding"/>
    <property type="evidence" value="ECO:0007669"/>
    <property type="project" value="UniProtKB-UniRule"/>
</dbReference>
<reference evidence="8 9" key="1">
    <citation type="submission" date="2017-01" db="EMBL/GenBank/DDBJ databases">
        <title>Bacillus cereus isolates.</title>
        <authorList>
            <person name="Beno S.M."/>
        </authorList>
    </citation>
    <scope>NUCLEOTIDE SEQUENCE [LARGE SCALE GENOMIC DNA]</scope>
    <source>
        <strain evidence="8 9">FSL M7-1219</strain>
    </source>
</reference>
<organism evidence="8 9">
    <name type="scientific">Bacillus cereus</name>
    <dbReference type="NCBI Taxonomy" id="1396"/>
    <lineage>
        <taxon>Bacteria</taxon>
        <taxon>Bacillati</taxon>
        <taxon>Bacillota</taxon>
        <taxon>Bacilli</taxon>
        <taxon>Bacillales</taxon>
        <taxon>Bacillaceae</taxon>
        <taxon>Bacillus</taxon>
        <taxon>Bacillus cereus group</taxon>
    </lineage>
</organism>
<gene>
    <name evidence="6" type="primary">pyrE</name>
    <name evidence="8" type="ORF">BW892_09830</name>
</gene>
<evidence type="ECO:0000259" key="7">
    <source>
        <dbReference type="Pfam" id="PF00156"/>
    </source>
</evidence>
<feature type="binding site" description="in other chain" evidence="6">
    <location>
        <position position="23"/>
    </location>
    <ligand>
        <name>5-phospho-alpha-D-ribose 1-diphosphate</name>
        <dbReference type="ChEBI" id="CHEBI:58017"/>
        <note>ligand shared between dimeric partners</note>
    </ligand>
</feature>
<dbReference type="GO" id="GO:0004588">
    <property type="term" value="F:orotate phosphoribosyltransferase activity"/>
    <property type="evidence" value="ECO:0007669"/>
    <property type="project" value="UniProtKB-UniRule"/>
</dbReference>